<dbReference type="AlphaFoldDB" id="X5EC85"/>
<reference evidence="1 2" key="1">
    <citation type="journal article" date="2015" name="Int. J. Syst. Evol. Microbiol.">
        <title>Revisiting Corynebacterium glyciniphilum (ex Kubota et al., 1972) sp. nov., nom. rev., isolated from putrefied banana.</title>
        <authorList>
            <person name="Al-Dilaimi A."/>
            <person name="Bednarz H."/>
            <person name="Lomker A."/>
            <person name="Niehaus K."/>
            <person name="Kalinowski J."/>
            <person name="Ruckert C."/>
        </authorList>
    </citation>
    <scope>NUCLEOTIDE SEQUENCE [LARGE SCALE GENOMIC DNA]</scope>
    <source>
        <strain evidence="1">AJ 3170</strain>
    </source>
</reference>
<dbReference type="STRING" id="1404245.CGLY_12850"/>
<dbReference type="KEGG" id="cgy:CGLY_12850"/>
<proteinExistence type="predicted"/>
<dbReference type="Proteomes" id="UP000023703">
    <property type="component" value="Chromosome"/>
</dbReference>
<accession>X5EC85</accession>
<evidence type="ECO:0000313" key="2">
    <source>
        <dbReference type="Proteomes" id="UP000023703"/>
    </source>
</evidence>
<gene>
    <name evidence="1" type="ORF">CGLY_12850</name>
</gene>
<dbReference type="HOGENOM" id="CLU_186062_2_0_11"/>
<protein>
    <submittedName>
        <fullName evidence="1">Uncharacterized protein</fullName>
    </submittedName>
</protein>
<name>X5EC85_9CORY</name>
<keyword evidence="2" id="KW-1185">Reference proteome</keyword>
<organism evidence="1 2">
    <name type="scientific">Corynebacterium glyciniphilum AJ 3170</name>
    <dbReference type="NCBI Taxonomy" id="1404245"/>
    <lineage>
        <taxon>Bacteria</taxon>
        <taxon>Bacillati</taxon>
        <taxon>Actinomycetota</taxon>
        <taxon>Actinomycetes</taxon>
        <taxon>Mycobacteriales</taxon>
        <taxon>Corynebacteriaceae</taxon>
        <taxon>Corynebacterium</taxon>
    </lineage>
</organism>
<sequence>MIGGMADAKKKHYVDPGWPQNLPEGKHAVSELVADDAGALSPFGDAEFPVPAEKLPYVHPYTVINR</sequence>
<dbReference type="eggNOG" id="ENOG5033FDU">
    <property type="taxonomic scope" value="Bacteria"/>
</dbReference>
<evidence type="ECO:0000313" key="1">
    <source>
        <dbReference type="EMBL" id="AHW65010.1"/>
    </source>
</evidence>
<dbReference type="EMBL" id="CP006842">
    <property type="protein sequence ID" value="AHW65010.1"/>
    <property type="molecule type" value="Genomic_DNA"/>
</dbReference>